<evidence type="ECO:0000259" key="5">
    <source>
        <dbReference type="PROSITE" id="PS51898"/>
    </source>
</evidence>
<dbReference type="Proteomes" id="UP000050898">
    <property type="component" value="Unassembled WGS sequence"/>
</dbReference>
<dbReference type="InterPro" id="IPR013762">
    <property type="entry name" value="Integrase-like_cat_sf"/>
</dbReference>
<evidence type="ECO:0000256" key="1">
    <source>
        <dbReference type="ARBA" id="ARBA00008857"/>
    </source>
</evidence>
<name>J1F3W0_9LACO</name>
<organism evidence="6 7">
    <name type="scientific">Liquorilactobacillus mali KCTC 3596 = DSM 20444</name>
    <dbReference type="NCBI Taxonomy" id="1046596"/>
    <lineage>
        <taxon>Bacteria</taxon>
        <taxon>Bacillati</taxon>
        <taxon>Bacillota</taxon>
        <taxon>Bacilli</taxon>
        <taxon>Lactobacillales</taxon>
        <taxon>Lactobacillaceae</taxon>
        <taxon>Liquorilactobacillus</taxon>
    </lineage>
</organism>
<evidence type="ECO:0000256" key="3">
    <source>
        <dbReference type="ARBA" id="ARBA00023125"/>
    </source>
</evidence>
<proteinExistence type="inferred from homology"/>
<keyword evidence="2" id="KW-0229">DNA integration</keyword>
<evidence type="ECO:0000313" key="7">
    <source>
        <dbReference type="Proteomes" id="UP000050898"/>
    </source>
</evidence>
<dbReference type="Pfam" id="PF14657">
    <property type="entry name" value="Arm-DNA-bind_4"/>
    <property type="match status" value="1"/>
</dbReference>
<dbReference type="PANTHER" id="PTHR30629">
    <property type="entry name" value="PROPHAGE INTEGRASE"/>
    <property type="match status" value="1"/>
</dbReference>
<comment type="similarity">
    <text evidence="1">Belongs to the 'phage' integrase family.</text>
</comment>
<keyword evidence="3" id="KW-0238">DNA-binding</keyword>
<evidence type="ECO:0000256" key="2">
    <source>
        <dbReference type="ARBA" id="ARBA00022908"/>
    </source>
</evidence>
<sequence length="386" mass="44765">MASITQYTTKSGKKLWRCQYSVGTDPITGKSIRTSKRGFKTKREAESALRHELMNVENHGYAEKRNLKYKDVYEYFIKSYKNTVKESTLNRVLGIFKHHVLPALGKYPIKDITTPMCQNIVNRWSNELVDFRKIKNYAGLVFKEARRLKIIYDNPMELVTLPKKAVKIGEEKFENFWDKDELKLFFDCLKQEYGDKNMKAVTFFRLLAFTGMRKGEALALCWNDIDETAHTISINKTVTRAVDNKMIVGTPKTKNSYRTLDLDKRTFEILISWKKLQKEEMFLIGGFDTSLPTQLIFPNNKNSLLATTKANKWLDHVINKYNLKHIGVHGLRHTFASIAFEAGATIKQVQTQLGHADVQTTLNIYTHVTKYAKKDTINKFKNYVDF</sequence>
<dbReference type="EMBL" id="AYYH01000076">
    <property type="protein sequence ID" value="KRN08321.1"/>
    <property type="molecule type" value="Genomic_DNA"/>
</dbReference>
<keyword evidence="4" id="KW-0233">DNA recombination</keyword>
<dbReference type="OrthoDB" id="9803188at2"/>
<dbReference type="InterPro" id="IPR050808">
    <property type="entry name" value="Phage_Integrase"/>
</dbReference>
<dbReference type="InterPro" id="IPR010998">
    <property type="entry name" value="Integrase_recombinase_N"/>
</dbReference>
<accession>J1F3W0</accession>
<dbReference type="PROSITE" id="PS51898">
    <property type="entry name" value="TYR_RECOMBINASE"/>
    <property type="match status" value="1"/>
</dbReference>
<dbReference type="PANTHER" id="PTHR30629:SF2">
    <property type="entry name" value="PROPHAGE INTEGRASE INTS-RELATED"/>
    <property type="match status" value="1"/>
</dbReference>
<dbReference type="Gene3D" id="1.10.443.10">
    <property type="entry name" value="Intergrase catalytic core"/>
    <property type="match status" value="1"/>
</dbReference>
<dbReference type="RefSeq" id="WP_003688768.1">
    <property type="nucleotide sequence ID" value="NZ_AKKT01000072.1"/>
</dbReference>
<reference evidence="6 7" key="1">
    <citation type="journal article" date="2015" name="Genome Announc.">
        <title>Expanding the biotechnology potential of lactobacilli through comparative genomics of 213 strains and associated genera.</title>
        <authorList>
            <person name="Sun Z."/>
            <person name="Harris H.M."/>
            <person name="McCann A."/>
            <person name="Guo C."/>
            <person name="Argimon S."/>
            <person name="Zhang W."/>
            <person name="Yang X."/>
            <person name="Jeffery I.B."/>
            <person name="Cooney J.C."/>
            <person name="Kagawa T.F."/>
            <person name="Liu W."/>
            <person name="Song Y."/>
            <person name="Salvetti E."/>
            <person name="Wrobel A."/>
            <person name="Rasinkangas P."/>
            <person name="Parkhill J."/>
            <person name="Rea M.C."/>
            <person name="O'Sullivan O."/>
            <person name="Ritari J."/>
            <person name="Douillard F.P."/>
            <person name="Paul Ross R."/>
            <person name="Yang R."/>
            <person name="Briner A.E."/>
            <person name="Felis G.E."/>
            <person name="de Vos W.M."/>
            <person name="Barrangou R."/>
            <person name="Klaenhammer T.R."/>
            <person name="Caufield P.W."/>
            <person name="Cui Y."/>
            <person name="Zhang H."/>
            <person name="O'Toole P.W."/>
        </authorList>
    </citation>
    <scope>NUCLEOTIDE SEQUENCE [LARGE SCALE GENOMIC DNA]</scope>
    <source>
        <strain evidence="6 7">DSM 20444</strain>
    </source>
</reference>
<dbReference type="InterPro" id="IPR011010">
    <property type="entry name" value="DNA_brk_join_enz"/>
</dbReference>
<dbReference type="GO" id="GO:0015074">
    <property type="term" value="P:DNA integration"/>
    <property type="evidence" value="ECO:0007669"/>
    <property type="project" value="UniProtKB-KW"/>
</dbReference>
<dbReference type="CDD" id="cd01189">
    <property type="entry name" value="INT_ICEBs1_C_like"/>
    <property type="match status" value="1"/>
</dbReference>
<dbReference type="Pfam" id="PF14659">
    <property type="entry name" value="Phage_int_SAM_3"/>
    <property type="match status" value="1"/>
</dbReference>
<evidence type="ECO:0000313" key="6">
    <source>
        <dbReference type="EMBL" id="KRN08321.1"/>
    </source>
</evidence>
<dbReference type="AlphaFoldDB" id="J1F3W0"/>
<comment type="caution">
    <text evidence="6">The sequence shown here is derived from an EMBL/GenBank/DDBJ whole genome shotgun (WGS) entry which is preliminary data.</text>
</comment>
<gene>
    <name evidence="6" type="ORF">FD00_GL002307</name>
</gene>
<dbReference type="InterPro" id="IPR004107">
    <property type="entry name" value="Integrase_SAM-like_N"/>
</dbReference>
<dbReference type="Gene3D" id="1.10.150.130">
    <property type="match status" value="1"/>
</dbReference>
<dbReference type="SUPFAM" id="SSF56349">
    <property type="entry name" value="DNA breaking-rejoining enzymes"/>
    <property type="match status" value="1"/>
</dbReference>
<keyword evidence="7" id="KW-1185">Reference proteome</keyword>
<evidence type="ECO:0000256" key="4">
    <source>
        <dbReference type="ARBA" id="ARBA00023172"/>
    </source>
</evidence>
<dbReference type="GO" id="GO:0003677">
    <property type="term" value="F:DNA binding"/>
    <property type="evidence" value="ECO:0007669"/>
    <property type="project" value="UniProtKB-KW"/>
</dbReference>
<dbReference type="InterPro" id="IPR002104">
    <property type="entry name" value="Integrase_catalytic"/>
</dbReference>
<feature type="domain" description="Tyr recombinase" evidence="5">
    <location>
        <begin position="172"/>
        <end position="378"/>
    </location>
</feature>
<dbReference type="GeneID" id="98315813"/>
<dbReference type="Pfam" id="PF00589">
    <property type="entry name" value="Phage_integrase"/>
    <property type="match status" value="1"/>
</dbReference>
<dbReference type="GO" id="GO:0006310">
    <property type="term" value="P:DNA recombination"/>
    <property type="evidence" value="ECO:0007669"/>
    <property type="project" value="UniProtKB-KW"/>
</dbReference>
<dbReference type="PATRIC" id="fig|1046596.6.peg.2425"/>
<protein>
    <submittedName>
        <fullName evidence="6">Phage integrase</fullName>
    </submittedName>
</protein>
<dbReference type="InterPro" id="IPR028259">
    <property type="entry name" value="AP2-like_int_N"/>
</dbReference>